<keyword evidence="5" id="KW-1185">Reference proteome</keyword>
<gene>
    <name evidence="4" type="ORF">HINF_LOCUS35652</name>
    <name evidence="3" type="ORF">HINF_LOCUS36043</name>
</gene>
<dbReference type="EMBL" id="CATOUU010000788">
    <property type="protein sequence ID" value="CAI9948398.1"/>
    <property type="molecule type" value="Genomic_DNA"/>
</dbReference>
<keyword evidence="2" id="KW-0732">Signal</keyword>
<evidence type="ECO:0008006" key="6">
    <source>
        <dbReference type="Google" id="ProtNLM"/>
    </source>
</evidence>
<sequence length="541" mass="61872">MIFVQIFMISVSSSFSECFSAKSHISGNDVTYQLNLHLIPFEKVSQITDENLCKMYLPGKIVVAFIHYDDISFPIPGGDEVNFIYKFNQEIIVTFQLSPANYAHVQDKQNAMYELWYDVNLVKVNNSVNTIEHTKYNGTGCFQNIQLEYTMYGDIDVLVAANSCNVPISANLQVYVEFQDGLTNSQLPIYPCTVNCDSTEFQLTSPSFNQIHIYRIAKTALNADLLQSFYNNFVDNRRIKVSLNLKFNTNGIFTIISKEVDGYTAHDILNCKPDPVLNLYAVLNPDSVQIQFRDAFPNKLNCQMPGVVSVRADLYLFDSTVSERLQNNYIITDFNENIGVTYKTTANTDKLRKSTGKTIMVVSYLNINEEIIYELIIYNDPYYVACVKRAQVHIYESQFCVVYQLDSSIQCVNNIIQENEKNTLGMYVQEKGKTQQLGLYKLHTVVDYSKEKQTVCFTCDEFVNNTVYAKQTCAENQAYTKEMLKREQIQFAVISKYEFITFKSVIAEYKNNIYLPIIATASILTIVIAVVIGVHFKTHQQ</sequence>
<evidence type="ECO:0000313" key="5">
    <source>
        <dbReference type="Proteomes" id="UP001642409"/>
    </source>
</evidence>
<organism evidence="3">
    <name type="scientific">Hexamita inflata</name>
    <dbReference type="NCBI Taxonomy" id="28002"/>
    <lineage>
        <taxon>Eukaryota</taxon>
        <taxon>Metamonada</taxon>
        <taxon>Diplomonadida</taxon>
        <taxon>Hexamitidae</taxon>
        <taxon>Hexamitinae</taxon>
        <taxon>Hexamita</taxon>
    </lineage>
</organism>
<keyword evidence="1" id="KW-0472">Membrane</keyword>
<keyword evidence="1" id="KW-1133">Transmembrane helix</keyword>
<evidence type="ECO:0000313" key="3">
    <source>
        <dbReference type="EMBL" id="CAI9948398.1"/>
    </source>
</evidence>
<reference evidence="4 5" key="2">
    <citation type="submission" date="2024-07" db="EMBL/GenBank/DDBJ databases">
        <authorList>
            <person name="Akdeniz Z."/>
        </authorList>
    </citation>
    <scope>NUCLEOTIDE SEQUENCE [LARGE SCALE GENOMIC DNA]</scope>
</reference>
<name>A0AA86PZT8_9EUKA</name>
<keyword evidence="1" id="KW-0812">Transmembrane</keyword>
<accession>A0AA86PZT8</accession>
<feature type="transmembrane region" description="Helical" evidence="1">
    <location>
        <begin position="513"/>
        <end position="536"/>
    </location>
</feature>
<evidence type="ECO:0000313" key="4">
    <source>
        <dbReference type="EMBL" id="CAL6034855.1"/>
    </source>
</evidence>
<feature type="chain" id="PRO_5041738985" description="Transmembrane protein" evidence="2">
    <location>
        <begin position="17"/>
        <end position="541"/>
    </location>
</feature>
<evidence type="ECO:0000256" key="1">
    <source>
        <dbReference type="SAM" id="Phobius"/>
    </source>
</evidence>
<dbReference type="Proteomes" id="UP001642409">
    <property type="component" value="Unassembled WGS sequence"/>
</dbReference>
<proteinExistence type="predicted"/>
<feature type="signal peptide" evidence="2">
    <location>
        <begin position="1"/>
        <end position="16"/>
    </location>
</feature>
<reference evidence="3" key="1">
    <citation type="submission" date="2023-06" db="EMBL/GenBank/DDBJ databases">
        <authorList>
            <person name="Kurt Z."/>
        </authorList>
    </citation>
    <scope>NUCLEOTIDE SEQUENCE</scope>
</reference>
<evidence type="ECO:0000256" key="2">
    <source>
        <dbReference type="SAM" id="SignalP"/>
    </source>
</evidence>
<dbReference type="EMBL" id="CAXDID020000129">
    <property type="protein sequence ID" value="CAL6034855.1"/>
    <property type="molecule type" value="Genomic_DNA"/>
</dbReference>
<protein>
    <recommendedName>
        <fullName evidence="6">Transmembrane protein</fullName>
    </recommendedName>
</protein>
<dbReference type="AlphaFoldDB" id="A0AA86PZT8"/>
<comment type="caution">
    <text evidence="3">The sequence shown here is derived from an EMBL/GenBank/DDBJ whole genome shotgun (WGS) entry which is preliminary data.</text>
</comment>